<reference evidence="6" key="2">
    <citation type="submission" date="2023-06" db="EMBL/GenBank/DDBJ databases">
        <authorList>
            <consortium name="Lawrence Berkeley National Laboratory"/>
            <person name="Haridas S."/>
            <person name="Hensen N."/>
            <person name="Bonometti L."/>
            <person name="Westerberg I."/>
            <person name="Brannstrom I.O."/>
            <person name="Guillou S."/>
            <person name="Cros-Aarteil S."/>
            <person name="Calhoun S."/>
            <person name="Kuo A."/>
            <person name="Mondo S."/>
            <person name="Pangilinan J."/>
            <person name="Riley R."/>
            <person name="LaButti K."/>
            <person name="Andreopoulos B."/>
            <person name="Lipzen A."/>
            <person name="Chen C."/>
            <person name="Yanf M."/>
            <person name="Daum C."/>
            <person name="Ng V."/>
            <person name="Clum A."/>
            <person name="Steindorff A."/>
            <person name="Ohm R."/>
            <person name="Martin F."/>
            <person name="Silar P."/>
            <person name="Natvig D."/>
            <person name="Lalanne C."/>
            <person name="Gautier V."/>
            <person name="Ament-velasquez S.L."/>
            <person name="Kruys A."/>
            <person name="Hutchinson M.I."/>
            <person name="Powell A.J."/>
            <person name="Barry K."/>
            <person name="Miller A.N."/>
            <person name="Grigoriev I.V."/>
            <person name="Debuchy R."/>
            <person name="Gladieux P."/>
            <person name="Thoren M.H."/>
            <person name="Johannesson H."/>
        </authorList>
    </citation>
    <scope>NUCLEOTIDE SEQUENCE</scope>
    <source>
        <strain evidence="6">CBS 232.78</strain>
    </source>
</reference>
<dbReference type="GO" id="GO:0008061">
    <property type="term" value="F:chitin binding"/>
    <property type="evidence" value="ECO:0007669"/>
    <property type="project" value="UniProtKB-UniRule"/>
</dbReference>
<dbReference type="SUPFAM" id="SSF57016">
    <property type="entry name" value="Plant lectins/antimicrobial peptides"/>
    <property type="match status" value="3"/>
</dbReference>
<evidence type="ECO:0000313" key="6">
    <source>
        <dbReference type="EMBL" id="KAK3393460.1"/>
    </source>
</evidence>
<feature type="disulfide bond" evidence="3">
    <location>
        <begin position="92"/>
        <end position="106"/>
    </location>
</feature>
<feature type="disulfide bond" evidence="3">
    <location>
        <begin position="150"/>
        <end position="164"/>
    </location>
</feature>
<dbReference type="SMART" id="SM00270">
    <property type="entry name" value="ChtBD1"/>
    <property type="match status" value="3"/>
</dbReference>
<feature type="domain" description="Chitin-binding type-1" evidence="5">
    <location>
        <begin position="129"/>
        <end position="176"/>
    </location>
</feature>
<feature type="domain" description="Chitin-binding type-1" evidence="5">
    <location>
        <begin position="31"/>
        <end position="73"/>
    </location>
</feature>
<keyword evidence="4" id="KW-0732">Signal</keyword>
<dbReference type="CDD" id="cd00035">
    <property type="entry name" value="ChtBD1"/>
    <property type="match status" value="1"/>
</dbReference>
<dbReference type="Proteomes" id="UP001285441">
    <property type="component" value="Unassembled WGS sequence"/>
</dbReference>
<dbReference type="PANTHER" id="PTHR47849">
    <property type="entry name" value="CHITIN-BINDING LECTIN 1"/>
    <property type="match status" value="1"/>
</dbReference>
<dbReference type="InterPro" id="IPR036861">
    <property type="entry name" value="Endochitinase-like_sf"/>
</dbReference>
<evidence type="ECO:0000256" key="4">
    <source>
        <dbReference type="SAM" id="SignalP"/>
    </source>
</evidence>
<dbReference type="PROSITE" id="PS00026">
    <property type="entry name" value="CHIT_BIND_I_1"/>
    <property type="match status" value="1"/>
</dbReference>
<reference evidence="6" key="1">
    <citation type="journal article" date="2023" name="Mol. Phylogenet. Evol.">
        <title>Genome-scale phylogeny and comparative genomics of the fungal order Sordariales.</title>
        <authorList>
            <person name="Hensen N."/>
            <person name="Bonometti L."/>
            <person name="Westerberg I."/>
            <person name="Brannstrom I.O."/>
            <person name="Guillou S."/>
            <person name="Cros-Aarteil S."/>
            <person name="Calhoun S."/>
            <person name="Haridas S."/>
            <person name="Kuo A."/>
            <person name="Mondo S."/>
            <person name="Pangilinan J."/>
            <person name="Riley R."/>
            <person name="LaButti K."/>
            <person name="Andreopoulos B."/>
            <person name="Lipzen A."/>
            <person name="Chen C."/>
            <person name="Yan M."/>
            <person name="Daum C."/>
            <person name="Ng V."/>
            <person name="Clum A."/>
            <person name="Steindorff A."/>
            <person name="Ohm R.A."/>
            <person name="Martin F."/>
            <person name="Silar P."/>
            <person name="Natvig D.O."/>
            <person name="Lalanne C."/>
            <person name="Gautier V."/>
            <person name="Ament-Velasquez S.L."/>
            <person name="Kruys A."/>
            <person name="Hutchinson M.I."/>
            <person name="Powell A.J."/>
            <person name="Barry K."/>
            <person name="Miller A.N."/>
            <person name="Grigoriev I.V."/>
            <person name="Debuchy R."/>
            <person name="Gladieux P."/>
            <person name="Hiltunen Thoren M."/>
            <person name="Johannesson H."/>
        </authorList>
    </citation>
    <scope>NUCLEOTIDE SEQUENCE</scope>
    <source>
        <strain evidence="6">CBS 232.78</strain>
    </source>
</reference>
<comment type="caution">
    <text evidence="3">Lacks conserved residue(s) required for the propagation of feature annotation.</text>
</comment>
<dbReference type="EMBL" id="JAULSW010000001">
    <property type="protein sequence ID" value="KAK3393460.1"/>
    <property type="molecule type" value="Genomic_DNA"/>
</dbReference>
<accession>A0AAE0U7I5</accession>
<evidence type="ECO:0000256" key="2">
    <source>
        <dbReference type="ARBA" id="ARBA00023157"/>
    </source>
</evidence>
<name>A0AAE0U7I5_9PEZI</name>
<organism evidence="6 7">
    <name type="scientific">Podospora didyma</name>
    <dbReference type="NCBI Taxonomy" id="330526"/>
    <lineage>
        <taxon>Eukaryota</taxon>
        <taxon>Fungi</taxon>
        <taxon>Dikarya</taxon>
        <taxon>Ascomycota</taxon>
        <taxon>Pezizomycotina</taxon>
        <taxon>Sordariomycetes</taxon>
        <taxon>Sordariomycetidae</taxon>
        <taxon>Sordariales</taxon>
        <taxon>Podosporaceae</taxon>
        <taxon>Podospora</taxon>
    </lineage>
</organism>
<keyword evidence="2 3" id="KW-1015">Disulfide bond</keyword>
<feature type="chain" id="PRO_5042217442" description="Chitin-binding type-1 domain-containing protein" evidence="4">
    <location>
        <begin position="19"/>
        <end position="176"/>
    </location>
</feature>
<dbReference type="AlphaFoldDB" id="A0AAE0U7I5"/>
<evidence type="ECO:0000259" key="5">
    <source>
        <dbReference type="PROSITE" id="PS50941"/>
    </source>
</evidence>
<feature type="disulfide bond" evidence="3">
    <location>
        <begin position="87"/>
        <end position="99"/>
    </location>
</feature>
<comment type="caution">
    <text evidence="6">The sequence shown here is derived from an EMBL/GenBank/DDBJ whole genome shotgun (WGS) entry which is preliminary data.</text>
</comment>
<protein>
    <recommendedName>
        <fullName evidence="5">Chitin-binding type-1 domain-containing protein</fullName>
    </recommendedName>
</protein>
<dbReference type="PROSITE" id="PS50941">
    <property type="entry name" value="CHIT_BIND_I_2"/>
    <property type="match status" value="3"/>
</dbReference>
<proteinExistence type="predicted"/>
<dbReference type="InterPro" id="IPR018371">
    <property type="entry name" value="Chitin-binding_1_CS"/>
</dbReference>
<gene>
    <name evidence="6" type="ORF">B0H63DRAFT_554825</name>
</gene>
<dbReference type="Pfam" id="PF00187">
    <property type="entry name" value="Chitin_bind_1"/>
    <property type="match status" value="3"/>
</dbReference>
<sequence length="176" mass="17640">MRSTILVSRLLLCSASLAAVLPESLHLLEKRNNCGAGIGSCAAGMCCSQWGYCGTTAEYCGTGCQPAFGSCTTNPPLGACGAGIGSCAAGMCCSRYGFCGTTAEYCGAGCQPAFGSCTVIPTPNTPSPDDSCGPTSVGNYTCTGSAFGKCCSQWGWCGASVEYCGTGCQKAYGTCT</sequence>
<feature type="disulfide bond" evidence="3">
    <location>
        <begin position="41"/>
        <end position="53"/>
    </location>
</feature>
<feature type="signal peptide" evidence="4">
    <location>
        <begin position="1"/>
        <end position="18"/>
    </location>
</feature>
<dbReference type="Gene3D" id="3.30.60.10">
    <property type="entry name" value="Endochitinase-like"/>
    <property type="match status" value="3"/>
</dbReference>
<keyword evidence="1 3" id="KW-0147">Chitin-binding</keyword>
<feature type="disulfide bond" evidence="3">
    <location>
        <begin position="46"/>
        <end position="60"/>
    </location>
</feature>
<evidence type="ECO:0000313" key="7">
    <source>
        <dbReference type="Proteomes" id="UP001285441"/>
    </source>
</evidence>
<dbReference type="PRINTS" id="PR00451">
    <property type="entry name" value="CHITINBINDNG"/>
</dbReference>
<dbReference type="InterPro" id="IPR001002">
    <property type="entry name" value="Chitin-bd_1"/>
</dbReference>
<keyword evidence="7" id="KW-1185">Reference proteome</keyword>
<feature type="domain" description="Chitin-binding type-1" evidence="5">
    <location>
        <begin position="77"/>
        <end position="119"/>
    </location>
</feature>
<evidence type="ECO:0000256" key="1">
    <source>
        <dbReference type="ARBA" id="ARBA00022669"/>
    </source>
</evidence>
<evidence type="ECO:0000256" key="3">
    <source>
        <dbReference type="PROSITE-ProRule" id="PRU00261"/>
    </source>
</evidence>